<dbReference type="InterPro" id="IPR011047">
    <property type="entry name" value="Quinoprotein_ADH-like_sf"/>
</dbReference>
<dbReference type="PANTHER" id="PTHR42754">
    <property type="entry name" value="ENDOGLUCANASE"/>
    <property type="match status" value="1"/>
</dbReference>
<evidence type="ECO:0000313" key="1">
    <source>
        <dbReference type="EMBL" id="SFV64890.1"/>
    </source>
</evidence>
<organism evidence="1">
    <name type="scientific">hydrothermal vent metagenome</name>
    <dbReference type="NCBI Taxonomy" id="652676"/>
    <lineage>
        <taxon>unclassified sequences</taxon>
        <taxon>metagenomes</taxon>
        <taxon>ecological metagenomes</taxon>
    </lineage>
</organism>
<dbReference type="PANTHER" id="PTHR42754:SF1">
    <property type="entry name" value="LIPOPROTEIN"/>
    <property type="match status" value="1"/>
</dbReference>
<sequence length="165" mass="18489">MVKIDKQGKREWHAAFGGEDDDGARAVTATKDGYLLVGNTDSFGRNYMNVYVVKTDKKGKLLWEKNYGGSRDDEAFAVTPSADGGFVIVGRSESFNRRNGFDLYLFKIDGNGKLLWERTYGGEADDAGYDILALEDGYLIAGERKTDRKRDSDVWVLKVDLRGRL</sequence>
<accession>A0A1W1CG92</accession>
<dbReference type="InterPro" id="IPR015943">
    <property type="entry name" value="WD40/YVTN_repeat-like_dom_sf"/>
</dbReference>
<gene>
    <name evidence="1" type="ORF">MNB_SV-10-394</name>
</gene>
<dbReference type="Gene3D" id="2.130.10.10">
    <property type="entry name" value="YVTN repeat-like/Quinoprotein amine dehydrogenase"/>
    <property type="match status" value="1"/>
</dbReference>
<dbReference type="AlphaFoldDB" id="A0A1W1CG92"/>
<name>A0A1W1CG92_9ZZZZ</name>
<reference evidence="1" key="1">
    <citation type="submission" date="2016-10" db="EMBL/GenBank/DDBJ databases">
        <authorList>
            <person name="de Groot N.N."/>
        </authorList>
    </citation>
    <scope>NUCLEOTIDE SEQUENCE</scope>
</reference>
<proteinExistence type="predicted"/>
<protein>
    <submittedName>
        <fullName evidence="1">Uncharacterized protein</fullName>
    </submittedName>
</protein>
<dbReference type="EMBL" id="FPHL01000037">
    <property type="protein sequence ID" value="SFV64890.1"/>
    <property type="molecule type" value="Genomic_DNA"/>
</dbReference>
<dbReference type="SUPFAM" id="SSF50998">
    <property type="entry name" value="Quinoprotein alcohol dehydrogenase-like"/>
    <property type="match status" value="1"/>
</dbReference>